<organism evidence="1 2">
    <name type="scientific">Variovorax terrae</name>
    <dbReference type="NCBI Taxonomy" id="2923278"/>
    <lineage>
        <taxon>Bacteria</taxon>
        <taxon>Pseudomonadati</taxon>
        <taxon>Pseudomonadota</taxon>
        <taxon>Betaproteobacteria</taxon>
        <taxon>Burkholderiales</taxon>
        <taxon>Comamonadaceae</taxon>
        <taxon>Variovorax</taxon>
    </lineage>
</organism>
<name>A0A9X2AKM0_9BURK</name>
<evidence type="ECO:0000313" key="1">
    <source>
        <dbReference type="EMBL" id="MCJ0761628.1"/>
    </source>
</evidence>
<proteinExistence type="predicted"/>
<keyword evidence="2" id="KW-1185">Reference proteome</keyword>
<dbReference type="Proteomes" id="UP001139447">
    <property type="component" value="Unassembled WGS sequence"/>
</dbReference>
<gene>
    <name evidence="1" type="ORF">MMF98_00215</name>
</gene>
<sequence>MNHLQLYGLWRAEFAGEPQGAVLQLEKHPEFAESVKGTIRRDGAQAQVVGDVDEGVFTLEESIDGRNIAATWNGQVVEASCGKEIRGTWKNTANGAERAFILRKQPGWQ</sequence>
<dbReference type="EMBL" id="JALGBI010000001">
    <property type="protein sequence ID" value="MCJ0761628.1"/>
    <property type="molecule type" value="Genomic_DNA"/>
</dbReference>
<comment type="caution">
    <text evidence="1">The sequence shown here is derived from an EMBL/GenBank/DDBJ whole genome shotgun (WGS) entry which is preliminary data.</text>
</comment>
<protein>
    <submittedName>
        <fullName evidence="1">Uncharacterized protein</fullName>
    </submittedName>
</protein>
<dbReference type="AlphaFoldDB" id="A0A9X2AKM0"/>
<reference evidence="1" key="1">
    <citation type="submission" date="2022-03" db="EMBL/GenBank/DDBJ databases">
        <authorList>
            <person name="Woo C.Y."/>
        </authorList>
    </citation>
    <scope>NUCLEOTIDE SEQUENCE</scope>
    <source>
        <strain evidence="1">CYS-02</strain>
    </source>
</reference>
<accession>A0A9X2AKM0</accession>
<evidence type="ECO:0000313" key="2">
    <source>
        <dbReference type="Proteomes" id="UP001139447"/>
    </source>
</evidence>
<dbReference type="RefSeq" id="WP_243302740.1">
    <property type="nucleotide sequence ID" value="NZ_JALGBI010000001.1"/>
</dbReference>